<feature type="transmembrane region" description="Helical" evidence="1">
    <location>
        <begin position="221"/>
        <end position="237"/>
    </location>
</feature>
<feature type="transmembrane region" description="Helical" evidence="1">
    <location>
        <begin position="282"/>
        <end position="300"/>
    </location>
</feature>
<dbReference type="PANTHER" id="PTHR23028:SF131">
    <property type="entry name" value="BLR2367 PROTEIN"/>
    <property type="match status" value="1"/>
</dbReference>
<protein>
    <recommendedName>
        <fullName evidence="2">Acyltransferase 3 domain-containing protein</fullName>
    </recommendedName>
</protein>
<proteinExistence type="predicted"/>
<evidence type="ECO:0000259" key="2">
    <source>
        <dbReference type="Pfam" id="PF01757"/>
    </source>
</evidence>
<dbReference type="Proteomes" id="UP000033874">
    <property type="component" value="Unassembled WGS sequence"/>
</dbReference>
<reference evidence="3 4" key="1">
    <citation type="submission" date="2015-04" db="EMBL/GenBank/DDBJ databases">
        <title>Genome sequence of aromatic hydrocarbons-degrading Sphingobium chungbukense DJ77.</title>
        <authorList>
            <person name="Kim Y.-C."/>
            <person name="Chae J.-C."/>
        </authorList>
    </citation>
    <scope>NUCLEOTIDE SEQUENCE [LARGE SCALE GENOMIC DNA]</scope>
    <source>
        <strain evidence="3 4">DJ77</strain>
    </source>
</reference>
<dbReference type="AlphaFoldDB" id="A0A0M3APT1"/>
<keyword evidence="1" id="KW-0812">Transmembrane</keyword>
<accession>A0A0M3APT1</accession>
<keyword evidence="1" id="KW-1133">Transmembrane helix</keyword>
<comment type="caution">
    <text evidence="3">The sequence shown here is derived from an EMBL/GenBank/DDBJ whole genome shotgun (WGS) entry which is preliminary data.</text>
</comment>
<feature type="domain" description="Acyltransferase 3" evidence="2">
    <location>
        <begin position="10"/>
        <end position="330"/>
    </location>
</feature>
<evidence type="ECO:0000313" key="4">
    <source>
        <dbReference type="Proteomes" id="UP000033874"/>
    </source>
</evidence>
<dbReference type="PANTHER" id="PTHR23028">
    <property type="entry name" value="ACETYLTRANSFERASE"/>
    <property type="match status" value="1"/>
</dbReference>
<feature type="transmembrane region" description="Helical" evidence="1">
    <location>
        <begin position="41"/>
        <end position="63"/>
    </location>
</feature>
<dbReference type="GO" id="GO:0016747">
    <property type="term" value="F:acyltransferase activity, transferring groups other than amino-acyl groups"/>
    <property type="evidence" value="ECO:0007669"/>
    <property type="project" value="InterPro"/>
</dbReference>
<feature type="transmembrane region" description="Helical" evidence="1">
    <location>
        <begin position="312"/>
        <end position="334"/>
    </location>
</feature>
<gene>
    <name evidence="3" type="ORF">YP76_18310</name>
</gene>
<dbReference type="GO" id="GO:0016020">
    <property type="term" value="C:membrane"/>
    <property type="evidence" value="ECO:0007669"/>
    <property type="project" value="TreeGrafter"/>
</dbReference>
<evidence type="ECO:0000313" key="3">
    <source>
        <dbReference type="EMBL" id="KKW90549.1"/>
    </source>
</evidence>
<organism evidence="3 4">
    <name type="scientific">Sphingobium chungbukense</name>
    <dbReference type="NCBI Taxonomy" id="56193"/>
    <lineage>
        <taxon>Bacteria</taxon>
        <taxon>Pseudomonadati</taxon>
        <taxon>Pseudomonadota</taxon>
        <taxon>Alphaproteobacteria</taxon>
        <taxon>Sphingomonadales</taxon>
        <taxon>Sphingomonadaceae</taxon>
        <taxon>Sphingobium</taxon>
    </lineage>
</organism>
<dbReference type="STRING" id="56193.YP76_18310"/>
<evidence type="ECO:0000256" key="1">
    <source>
        <dbReference type="SAM" id="Phobius"/>
    </source>
</evidence>
<dbReference type="EMBL" id="LBIC01000009">
    <property type="protein sequence ID" value="KKW90549.1"/>
    <property type="molecule type" value="Genomic_DNA"/>
</dbReference>
<feature type="transmembrane region" description="Helical" evidence="1">
    <location>
        <begin position="189"/>
        <end position="212"/>
    </location>
</feature>
<dbReference type="InterPro" id="IPR050879">
    <property type="entry name" value="Acyltransferase_3"/>
</dbReference>
<sequence length="361" mass="39776">MKRSHHADILSIQYLRGIAALMVVLFHVSREVRPILGAHVLAWGEFGVDIFFIISGFVMIYSVSRANATPSPYLFMEKRLVRIAPMYWLMSVLMVIGLIIRPGIFNSAVLDTGHVIQSLLFIPHFHPGIPQAIMPMLVPGWTLTYEIYFYLLFALFISSGSIGRFVLPSTAIIVISVIAVHLLPGEGAIARFLSNPIALEFVLGMAVGLAYLKGWLASRRIAPFAAFAAFALIVFCSSVDSRLWTAGAFSALLVYFAVSSSIKVRPGMHLLLQALGDSSYSLYLSHIFVIGMTTMIWKRVGITAANSSYLSATSYILLCTILSVIIGFVVFRYVERPITGIARSLLAARRERYSAVVTGRS</sequence>
<keyword evidence="4" id="KW-1185">Reference proteome</keyword>
<feature type="transmembrane region" description="Helical" evidence="1">
    <location>
        <begin position="84"/>
        <end position="104"/>
    </location>
</feature>
<name>A0A0M3APT1_9SPHN</name>
<feature type="transmembrane region" description="Helical" evidence="1">
    <location>
        <begin position="132"/>
        <end position="153"/>
    </location>
</feature>
<keyword evidence="1" id="KW-0472">Membrane</keyword>
<dbReference type="GO" id="GO:0000271">
    <property type="term" value="P:polysaccharide biosynthetic process"/>
    <property type="evidence" value="ECO:0007669"/>
    <property type="project" value="TreeGrafter"/>
</dbReference>
<dbReference type="RefSeq" id="WP_269748649.1">
    <property type="nucleotide sequence ID" value="NZ_LBIC01000009.1"/>
</dbReference>
<feature type="transmembrane region" description="Helical" evidence="1">
    <location>
        <begin position="165"/>
        <end position="183"/>
    </location>
</feature>
<feature type="transmembrane region" description="Helical" evidence="1">
    <location>
        <begin position="12"/>
        <end position="29"/>
    </location>
</feature>
<dbReference type="Pfam" id="PF01757">
    <property type="entry name" value="Acyl_transf_3"/>
    <property type="match status" value="1"/>
</dbReference>
<feature type="transmembrane region" description="Helical" evidence="1">
    <location>
        <begin position="243"/>
        <end position="262"/>
    </location>
</feature>
<dbReference type="InterPro" id="IPR002656">
    <property type="entry name" value="Acyl_transf_3_dom"/>
</dbReference>
<dbReference type="PATRIC" id="fig|56193.3.peg.3837"/>